<reference evidence="3" key="1">
    <citation type="submission" date="2014-06" db="EMBL/GenBank/DDBJ databases">
        <authorList>
            <person name="Le Roux Frederique"/>
        </authorList>
    </citation>
    <scope>NUCLEOTIDE SEQUENCE [LARGE SCALE GENOMIC DNA]</scope>
    <source>
        <strain evidence="3">J5-5</strain>
    </source>
</reference>
<dbReference type="Proteomes" id="UP000049495">
    <property type="component" value="Unassembled WGS sequence"/>
</dbReference>
<dbReference type="InterPro" id="IPR035919">
    <property type="entry name" value="EAL_sf"/>
</dbReference>
<protein>
    <submittedName>
        <fullName evidence="2">Response regulator VieA</fullName>
    </submittedName>
</protein>
<dbReference type="InterPro" id="IPR001633">
    <property type="entry name" value="EAL_dom"/>
</dbReference>
<dbReference type="RefSeq" id="WP_055320133.1">
    <property type="nucleotide sequence ID" value="NZ_CAWOGN010000001.1"/>
</dbReference>
<evidence type="ECO:0000313" key="2">
    <source>
        <dbReference type="EMBL" id="CDT66035.1"/>
    </source>
</evidence>
<organism evidence="2 3">
    <name type="scientific">Vibrio crassostreae</name>
    <dbReference type="NCBI Taxonomy" id="246167"/>
    <lineage>
        <taxon>Bacteria</taxon>
        <taxon>Pseudomonadati</taxon>
        <taxon>Pseudomonadota</taxon>
        <taxon>Gammaproteobacteria</taxon>
        <taxon>Vibrionales</taxon>
        <taxon>Vibrionaceae</taxon>
        <taxon>Vibrio</taxon>
    </lineage>
</organism>
<dbReference type="GO" id="GO:0071111">
    <property type="term" value="F:cyclic-guanylate-specific phosphodiesterase activity"/>
    <property type="evidence" value="ECO:0007669"/>
    <property type="project" value="InterPro"/>
</dbReference>
<dbReference type="SUPFAM" id="SSF141868">
    <property type="entry name" value="EAL domain-like"/>
    <property type="match status" value="1"/>
</dbReference>
<dbReference type="Pfam" id="PF00072">
    <property type="entry name" value="Response_reg"/>
    <property type="match status" value="1"/>
</dbReference>
<dbReference type="SMART" id="SM00448">
    <property type="entry name" value="REC"/>
    <property type="match status" value="1"/>
</dbReference>
<comment type="caution">
    <text evidence="2">The sequence shown here is derived from an EMBL/GenBank/DDBJ whole genome shotgun (WGS) entry which is preliminary data.</text>
</comment>
<dbReference type="InterPro" id="IPR011006">
    <property type="entry name" value="CheY-like_superfamily"/>
</dbReference>
<dbReference type="GO" id="GO:0000160">
    <property type="term" value="P:phosphorelay signal transduction system"/>
    <property type="evidence" value="ECO:0007669"/>
    <property type="project" value="InterPro"/>
</dbReference>
<dbReference type="SUPFAM" id="SSF52172">
    <property type="entry name" value="CheY-like"/>
    <property type="match status" value="1"/>
</dbReference>
<dbReference type="CDD" id="cd17546">
    <property type="entry name" value="REC_hyHK_CKI1_RcsC-like"/>
    <property type="match status" value="1"/>
</dbReference>
<sequence>MKILIVEDSLLQATQIQILLKRYSVDEVYTAYNGEDAIELCKQHRFDIAFCDLQLPQIDGVSLLASPEAQGSIQTVVILSAMTDAALDSTKSMCKLIGYSEVEAIAKPVNEAHIQHLISSYQRVQTANTIQPVEMKLDESQAIEAFDNGWFTNAYQSQHHVEKSALTGVEVLARIMHPELGLLTPFHFMGTLRQLGMMDRLFFTVLELALKDLSTMHKSLHFSINIEQSTLKLEVADKVANLCDKYKVDPSLLTLEITEHETVLLDAHCYKNIAKLSMLGVGLSVDDFGTGYASLSQLSSLPFTELKVDRSFVNNISENHKNQILTKACINLAENLGLSCIVEGVEQQQDLEYLKTIGMTKYQGFISSKPASFSEFTSANNLK</sequence>
<dbReference type="InterPro" id="IPR050706">
    <property type="entry name" value="Cyclic-di-GMP_PDE-like"/>
</dbReference>
<dbReference type="SMART" id="SM00052">
    <property type="entry name" value="EAL"/>
    <property type="match status" value="1"/>
</dbReference>
<evidence type="ECO:0000313" key="3">
    <source>
        <dbReference type="Proteomes" id="UP000049495"/>
    </source>
</evidence>
<dbReference type="CDD" id="cd01948">
    <property type="entry name" value="EAL"/>
    <property type="match status" value="1"/>
</dbReference>
<dbReference type="AlphaFoldDB" id="A0A822N075"/>
<dbReference type="Pfam" id="PF00563">
    <property type="entry name" value="EAL"/>
    <property type="match status" value="1"/>
</dbReference>
<proteinExistence type="predicted"/>
<name>A0A822N075_9VIBR</name>
<dbReference type="PANTHER" id="PTHR33121:SF70">
    <property type="entry name" value="SIGNALING PROTEIN YKOW"/>
    <property type="match status" value="1"/>
</dbReference>
<dbReference type="PANTHER" id="PTHR33121">
    <property type="entry name" value="CYCLIC DI-GMP PHOSPHODIESTERASE PDEF"/>
    <property type="match status" value="1"/>
</dbReference>
<evidence type="ECO:0000256" key="1">
    <source>
        <dbReference type="PROSITE-ProRule" id="PRU00169"/>
    </source>
</evidence>
<dbReference type="PROSITE" id="PS50883">
    <property type="entry name" value="EAL"/>
    <property type="match status" value="1"/>
</dbReference>
<dbReference type="EMBL" id="CCJV01000140">
    <property type="protein sequence ID" value="CDT66035.1"/>
    <property type="molecule type" value="Genomic_DNA"/>
</dbReference>
<dbReference type="PROSITE" id="PS50110">
    <property type="entry name" value="RESPONSE_REGULATORY"/>
    <property type="match status" value="1"/>
</dbReference>
<dbReference type="Gene3D" id="3.40.50.2300">
    <property type="match status" value="1"/>
</dbReference>
<dbReference type="InterPro" id="IPR001789">
    <property type="entry name" value="Sig_transdc_resp-reg_receiver"/>
</dbReference>
<keyword evidence="1" id="KW-0597">Phosphoprotein</keyword>
<gene>
    <name evidence="2" type="ORF">VCR5J5_760058</name>
</gene>
<feature type="modified residue" description="4-aspartylphosphate" evidence="1">
    <location>
        <position position="52"/>
    </location>
</feature>
<dbReference type="Gene3D" id="3.20.20.450">
    <property type="entry name" value="EAL domain"/>
    <property type="match status" value="1"/>
</dbReference>
<accession>A0A822N075</accession>